<sequence length="62" mass="6937">MSPWPNAPRPNHRLIIINEFPMSSKPMGSPCTQASLHPWATHGPHMRVGPTNSHTHYNNLSV</sequence>
<dbReference type="EMBL" id="JACGCM010000659">
    <property type="protein sequence ID" value="KAF6169454.1"/>
    <property type="molecule type" value="Genomic_DNA"/>
</dbReference>
<dbReference type="AlphaFoldDB" id="A0A7J7NR73"/>
<gene>
    <name evidence="2" type="ORF">GIB67_021457</name>
</gene>
<comment type="caution">
    <text evidence="2">The sequence shown here is derived from an EMBL/GenBank/DDBJ whole genome shotgun (WGS) entry which is preliminary data.</text>
</comment>
<accession>A0A7J7NR73</accession>
<keyword evidence="3" id="KW-1185">Reference proteome</keyword>
<protein>
    <submittedName>
        <fullName evidence="2">Uncharacterized protein</fullName>
    </submittedName>
</protein>
<evidence type="ECO:0000313" key="3">
    <source>
        <dbReference type="Proteomes" id="UP000541444"/>
    </source>
</evidence>
<dbReference type="Proteomes" id="UP000541444">
    <property type="component" value="Unassembled WGS sequence"/>
</dbReference>
<feature type="compositionally biased region" description="Polar residues" evidence="1">
    <location>
        <begin position="50"/>
        <end position="62"/>
    </location>
</feature>
<reference evidence="2 3" key="1">
    <citation type="journal article" date="2020" name="IScience">
        <title>Genome Sequencing of the Endangered Kingdonia uniflora (Circaeasteraceae, Ranunculales) Reveals Potential Mechanisms of Evolutionary Specialization.</title>
        <authorList>
            <person name="Sun Y."/>
            <person name="Deng T."/>
            <person name="Zhang A."/>
            <person name="Moore M.J."/>
            <person name="Landis J.B."/>
            <person name="Lin N."/>
            <person name="Zhang H."/>
            <person name="Zhang X."/>
            <person name="Huang J."/>
            <person name="Zhang X."/>
            <person name="Sun H."/>
            <person name="Wang H."/>
        </authorList>
    </citation>
    <scope>NUCLEOTIDE SEQUENCE [LARGE SCALE GENOMIC DNA]</scope>
    <source>
        <strain evidence="2">TB1705</strain>
        <tissue evidence="2">Leaf</tissue>
    </source>
</reference>
<feature type="region of interest" description="Disordered" evidence="1">
    <location>
        <begin position="26"/>
        <end position="62"/>
    </location>
</feature>
<proteinExistence type="predicted"/>
<evidence type="ECO:0000313" key="2">
    <source>
        <dbReference type="EMBL" id="KAF6169454.1"/>
    </source>
</evidence>
<evidence type="ECO:0000256" key="1">
    <source>
        <dbReference type="SAM" id="MobiDB-lite"/>
    </source>
</evidence>
<name>A0A7J7NR73_9MAGN</name>
<organism evidence="2 3">
    <name type="scientific">Kingdonia uniflora</name>
    <dbReference type="NCBI Taxonomy" id="39325"/>
    <lineage>
        <taxon>Eukaryota</taxon>
        <taxon>Viridiplantae</taxon>
        <taxon>Streptophyta</taxon>
        <taxon>Embryophyta</taxon>
        <taxon>Tracheophyta</taxon>
        <taxon>Spermatophyta</taxon>
        <taxon>Magnoliopsida</taxon>
        <taxon>Ranunculales</taxon>
        <taxon>Circaeasteraceae</taxon>
        <taxon>Kingdonia</taxon>
    </lineage>
</organism>